<proteinExistence type="predicted"/>
<comment type="cofactor">
    <cofactor evidence="1">
        <name>Zn(2+)</name>
        <dbReference type="ChEBI" id="CHEBI:29105"/>
    </cofactor>
</comment>
<name>A0A1W6LFS2_9BURK</name>
<dbReference type="GO" id="GO:0016788">
    <property type="term" value="F:hydrolase activity, acting on ester bonds"/>
    <property type="evidence" value="ECO:0007669"/>
    <property type="project" value="InterPro"/>
</dbReference>
<evidence type="ECO:0000259" key="5">
    <source>
        <dbReference type="Pfam" id="PF24827"/>
    </source>
</evidence>
<keyword evidence="2" id="KW-0479">Metal-binding</keyword>
<dbReference type="EMBL" id="CP015118">
    <property type="protein sequence ID" value="ARN23048.1"/>
    <property type="molecule type" value="Genomic_DNA"/>
</dbReference>
<dbReference type="InterPro" id="IPR055438">
    <property type="entry name" value="AstE_AspA_cat"/>
</dbReference>
<dbReference type="GO" id="GO:0005829">
    <property type="term" value="C:cytosol"/>
    <property type="evidence" value="ECO:0007669"/>
    <property type="project" value="TreeGrafter"/>
</dbReference>
<accession>A0A1W6LFS2</accession>
<dbReference type="Proteomes" id="UP000193427">
    <property type="component" value="Chromosome"/>
</dbReference>
<protein>
    <submittedName>
        <fullName evidence="6">Succinylglutamate desuccinylase</fullName>
    </submittedName>
</protein>
<dbReference type="Pfam" id="PF24827">
    <property type="entry name" value="AstE_AspA_cat"/>
    <property type="match status" value="1"/>
</dbReference>
<evidence type="ECO:0000256" key="3">
    <source>
        <dbReference type="ARBA" id="ARBA00022801"/>
    </source>
</evidence>
<dbReference type="SUPFAM" id="SSF53187">
    <property type="entry name" value="Zn-dependent exopeptidases"/>
    <property type="match status" value="1"/>
</dbReference>
<dbReference type="AlphaFoldDB" id="A0A1W6LFS2"/>
<dbReference type="InterPro" id="IPR050178">
    <property type="entry name" value="AspA/AstE_fam"/>
</dbReference>
<dbReference type="OrthoDB" id="9774976at2"/>
<dbReference type="GO" id="GO:0046872">
    <property type="term" value="F:metal ion binding"/>
    <property type="evidence" value="ECO:0007669"/>
    <property type="project" value="UniProtKB-KW"/>
</dbReference>
<dbReference type="STRING" id="946333.A4W93_25795"/>
<organism evidence="6 7">
    <name type="scientific">Piscinibacter gummiphilus</name>
    <dbReference type="NCBI Taxonomy" id="946333"/>
    <lineage>
        <taxon>Bacteria</taxon>
        <taxon>Pseudomonadati</taxon>
        <taxon>Pseudomonadota</taxon>
        <taxon>Betaproteobacteria</taxon>
        <taxon>Burkholderiales</taxon>
        <taxon>Sphaerotilaceae</taxon>
        <taxon>Piscinibacter</taxon>
    </lineage>
</organism>
<gene>
    <name evidence="6" type="ORF">A4W93_25795</name>
</gene>
<keyword evidence="4" id="KW-0862">Zinc</keyword>
<dbReference type="PANTHER" id="PTHR15162:SF7">
    <property type="entry name" value="SUCCINYLGLUTAMATE DESUCCINYLASE"/>
    <property type="match status" value="1"/>
</dbReference>
<dbReference type="RefSeq" id="WP_085753362.1">
    <property type="nucleotide sequence ID" value="NZ_BSPR01000015.1"/>
</dbReference>
<keyword evidence="7" id="KW-1185">Reference proteome</keyword>
<sequence>MASSHVTSPQFGHLRAHQFAGLSPGPRLIVLGGVHGNEVCGTLAIRRLLGELERGERAVSRGLLTLVPAANPLAGARVTREGERNLNRRLVPRADPVDYEDHVANVLCPMLAAHDVLLDLHSFHTAGRPFAMIGPPDNTGALEPFAHADAETRLALHLGPTRLVEGWLETYAKGVERRGPGADPSYGVGTTEYMRSQGGYGITLECGQHEDPQAPEVAYRAIVQTLALLGLTGETPAPPAPAFQLLVLADVVDRQHPDDRFVRDWSSFDPVAAGEPIGVRHDGTAVVAPADGHVVFPNPRAVPGAEWFYFARPGQRAQIPAKST</sequence>
<feature type="domain" description="Succinylglutamate desuccinylase/Aspartoacylase catalytic" evidence="5">
    <location>
        <begin position="24"/>
        <end position="209"/>
    </location>
</feature>
<evidence type="ECO:0000256" key="2">
    <source>
        <dbReference type="ARBA" id="ARBA00022723"/>
    </source>
</evidence>
<evidence type="ECO:0000313" key="6">
    <source>
        <dbReference type="EMBL" id="ARN23048.1"/>
    </source>
</evidence>
<dbReference type="PANTHER" id="PTHR15162">
    <property type="entry name" value="ASPARTOACYLASE"/>
    <property type="match status" value="1"/>
</dbReference>
<keyword evidence="3" id="KW-0378">Hydrolase</keyword>
<evidence type="ECO:0000256" key="4">
    <source>
        <dbReference type="ARBA" id="ARBA00022833"/>
    </source>
</evidence>
<dbReference type="KEGG" id="rgu:A4W93_25795"/>
<dbReference type="Gene3D" id="3.40.630.10">
    <property type="entry name" value="Zn peptidases"/>
    <property type="match status" value="1"/>
</dbReference>
<evidence type="ECO:0000256" key="1">
    <source>
        <dbReference type="ARBA" id="ARBA00001947"/>
    </source>
</evidence>
<reference evidence="6 7" key="1">
    <citation type="submission" date="2016-04" db="EMBL/GenBank/DDBJ databases">
        <title>Complete genome sequence of natural rubber-degrading, novel Gram-negative bacterium, Rhizobacter gummiphilus strain NS21.</title>
        <authorList>
            <person name="Tabata M."/>
            <person name="Kasai D."/>
            <person name="Fukuda M."/>
        </authorList>
    </citation>
    <scope>NUCLEOTIDE SEQUENCE [LARGE SCALE GENOMIC DNA]</scope>
    <source>
        <strain evidence="6 7">NS21</strain>
    </source>
</reference>
<evidence type="ECO:0000313" key="7">
    <source>
        <dbReference type="Proteomes" id="UP000193427"/>
    </source>
</evidence>